<dbReference type="PROSITE" id="PS01168">
    <property type="entry name" value="RIBOSOMAL_S27E"/>
    <property type="match status" value="1"/>
</dbReference>
<dbReference type="SUPFAM" id="SSF57829">
    <property type="entry name" value="Zn-binding ribosomal proteins"/>
    <property type="match status" value="1"/>
</dbReference>
<dbReference type="Proteomes" id="UP000662931">
    <property type="component" value="Chromosome 4"/>
</dbReference>
<keyword evidence="2 5" id="KW-0862">Zinc</keyword>
<name>A0A875SCR4_EENNA</name>
<evidence type="ECO:0000256" key="1">
    <source>
        <dbReference type="ARBA" id="ARBA00010919"/>
    </source>
</evidence>
<dbReference type="EMBL" id="CP064815">
    <property type="protein sequence ID" value="QPG76564.1"/>
    <property type="molecule type" value="Genomic_DNA"/>
</dbReference>
<dbReference type="InterPro" id="IPR023407">
    <property type="entry name" value="Ribosomal_eS27_Zn-bd_dom_sf"/>
</dbReference>
<keyword evidence="4 5" id="KW-0687">Ribonucleoprotein</keyword>
<keyword evidence="8" id="KW-1185">Reference proteome</keyword>
<dbReference type="RefSeq" id="XP_038780129.1">
    <property type="nucleotide sequence ID" value="XM_038924201.1"/>
</dbReference>
<dbReference type="Gene3D" id="2.20.25.100">
    <property type="entry name" value="Zn-binding ribosomal proteins"/>
    <property type="match status" value="1"/>
</dbReference>
<evidence type="ECO:0000256" key="4">
    <source>
        <dbReference type="ARBA" id="ARBA00023274"/>
    </source>
</evidence>
<dbReference type="KEGG" id="bnn:FOA43_003954"/>
<dbReference type="CDD" id="cd01169">
    <property type="entry name" value="HMPP_kinase"/>
    <property type="match status" value="1"/>
</dbReference>
<dbReference type="OrthoDB" id="5567124at2759"/>
<dbReference type="Pfam" id="PF08543">
    <property type="entry name" value="Phos_pyr_kin"/>
    <property type="match status" value="1"/>
</dbReference>
<evidence type="ECO:0000313" key="7">
    <source>
        <dbReference type="EMBL" id="QPG76564.1"/>
    </source>
</evidence>
<proteinExistence type="inferred from homology"/>
<dbReference type="InterPro" id="IPR029056">
    <property type="entry name" value="Ribokinase-like"/>
</dbReference>
<keyword evidence="3 5" id="KW-0689">Ribosomal protein</keyword>
<organism evidence="7 8">
    <name type="scientific">Eeniella nana</name>
    <name type="common">Yeast</name>
    <name type="synonym">Brettanomyces nanus</name>
    <dbReference type="NCBI Taxonomy" id="13502"/>
    <lineage>
        <taxon>Eukaryota</taxon>
        <taxon>Fungi</taxon>
        <taxon>Dikarya</taxon>
        <taxon>Ascomycota</taxon>
        <taxon>Saccharomycotina</taxon>
        <taxon>Pichiomycetes</taxon>
        <taxon>Pichiales</taxon>
        <taxon>Pichiaceae</taxon>
        <taxon>Brettanomyces</taxon>
    </lineage>
</organism>
<dbReference type="GeneID" id="62197354"/>
<evidence type="ECO:0000256" key="3">
    <source>
        <dbReference type="ARBA" id="ARBA00022980"/>
    </source>
</evidence>
<dbReference type="AlphaFoldDB" id="A0A875SCR4"/>
<keyword evidence="5" id="KW-0863">Zinc-finger</keyword>
<dbReference type="InterPro" id="IPR011332">
    <property type="entry name" value="Ribosomal_zn-bd"/>
</dbReference>
<evidence type="ECO:0000256" key="5">
    <source>
        <dbReference type="RuleBase" id="RU000671"/>
    </source>
</evidence>
<dbReference type="Pfam" id="PF01667">
    <property type="entry name" value="Ribosomal_S27e"/>
    <property type="match status" value="1"/>
</dbReference>
<comment type="cofactor">
    <cofactor evidence="5">
        <name>Zn(2+)</name>
        <dbReference type="ChEBI" id="CHEBI:29105"/>
    </cofactor>
    <text evidence="5">Binds 1 zinc ion per subunit.</text>
</comment>
<keyword evidence="5" id="KW-0479">Metal-binding</keyword>
<dbReference type="InterPro" id="IPR000592">
    <property type="entry name" value="Ribosomal_eS27"/>
</dbReference>
<dbReference type="PANTHER" id="PTHR20858:SF17">
    <property type="entry name" value="HYDROXYMETHYLPYRIMIDINE_PHOSPHOMETHYLPYRIMIDINE KINASE THI20-RELATED"/>
    <property type="match status" value="1"/>
</dbReference>
<dbReference type="Gene3D" id="3.40.1190.20">
    <property type="match status" value="1"/>
</dbReference>
<sequence length="367" mass="39887">MVLVQDLLNPDPASEARKYKLKTLVQSPRSYFMDVKCPGCLKITTVFSHAQTPVSCDSCSTVLCTPTGGKCKLTEGCAFRRKIPRVITIAGSDPSGGAGIEADIKTISVLGCYGMTCIDGITIQNTKGVFGKELADFSTIDTIMTSNFDDNEEIDAIKVGMMTGSVVQWFRERYGDCNVKYLVVDPIISSSSGYNLAKQNLIKDAAMHIYSKATLLTPNFREALQIMNILGHDTSKYTSANDLTHYTNLAEDISAATRCRAVLLKGGHMPRIGQSQNNNTICDILYDSSMPKSSQITIYKHSRIIRGKNTHGTGCTLSSAIASYLSLGRNLQDAVKLATCYVHNAMRFADSSLGQGVGPLNHIYDVS</sequence>
<comment type="similarity">
    <text evidence="1 5">Belongs to the eukaryotic ribosomal protein eS27 family.</text>
</comment>
<feature type="domain" description="Pyridoxamine kinase/Phosphomethylpyrimidine kinase" evidence="6">
    <location>
        <begin position="93"/>
        <end position="361"/>
    </location>
</feature>
<reference evidence="7" key="1">
    <citation type="submission" date="2020-10" db="EMBL/GenBank/DDBJ databases">
        <authorList>
            <person name="Roach M.J.R."/>
        </authorList>
    </citation>
    <scope>NUCLEOTIDE SEQUENCE</scope>
    <source>
        <strain evidence="7">CBS 1945</strain>
    </source>
</reference>
<gene>
    <name evidence="7" type="ORF">FOA43_003954</name>
</gene>
<evidence type="ECO:0000259" key="6">
    <source>
        <dbReference type="Pfam" id="PF08543"/>
    </source>
</evidence>
<dbReference type="InterPro" id="IPR013749">
    <property type="entry name" value="PM/HMP-P_kinase-1"/>
</dbReference>
<protein>
    <recommendedName>
        <fullName evidence="5">40S ribosomal protein S27</fullName>
    </recommendedName>
</protein>
<dbReference type="SUPFAM" id="SSF53613">
    <property type="entry name" value="Ribokinase-like"/>
    <property type="match status" value="1"/>
</dbReference>
<dbReference type="GO" id="GO:0006412">
    <property type="term" value="P:translation"/>
    <property type="evidence" value="ECO:0007669"/>
    <property type="project" value="InterPro"/>
</dbReference>
<evidence type="ECO:0000313" key="8">
    <source>
        <dbReference type="Proteomes" id="UP000662931"/>
    </source>
</evidence>
<dbReference type="HAMAP" id="MF_00371">
    <property type="entry name" value="Ribosomal_eS27"/>
    <property type="match status" value="1"/>
</dbReference>
<dbReference type="GO" id="GO:0008270">
    <property type="term" value="F:zinc ion binding"/>
    <property type="evidence" value="ECO:0007669"/>
    <property type="project" value="UniProtKB-KW"/>
</dbReference>
<dbReference type="PANTHER" id="PTHR20858">
    <property type="entry name" value="PHOSPHOMETHYLPYRIMIDINE KINASE"/>
    <property type="match status" value="1"/>
</dbReference>
<dbReference type="GO" id="GO:0009228">
    <property type="term" value="P:thiamine biosynthetic process"/>
    <property type="evidence" value="ECO:0007669"/>
    <property type="project" value="InterPro"/>
</dbReference>
<dbReference type="GO" id="GO:0022627">
    <property type="term" value="C:cytosolic small ribosomal subunit"/>
    <property type="evidence" value="ECO:0007669"/>
    <property type="project" value="UniProtKB-ARBA"/>
</dbReference>
<evidence type="ECO:0000256" key="2">
    <source>
        <dbReference type="ARBA" id="ARBA00022833"/>
    </source>
</evidence>
<dbReference type="GO" id="GO:0008902">
    <property type="term" value="F:hydroxymethylpyrimidine kinase activity"/>
    <property type="evidence" value="ECO:0007669"/>
    <property type="project" value="TreeGrafter"/>
</dbReference>
<accession>A0A875SCR4</accession>
<dbReference type="InterPro" id="IPR004399">
    <property type="entry name" value="HMP/HMP-P_kinase_dom"/>
</dbReference>
<dbReference type="GO" id="GO:0008972">
    <property type="term" value="F:phosphomethylpyrimidine kinase activity"/>
    <property type="evidence" value="ECO:0007669"/>
    <property type="project" value="InterPro"/>
</dbReference>
<dbReference type="FunFam" id="2.20.25.100:FF:000001">
    <property type="entry name" value="40S ribosomal protein S27"/>
    <property type="match status" value="1"/>
</dbReference>
<dbReference type="GO" id="GO:0003735">
    <property type="term" value="F:structural constituent of ribosome"/>
    <property type="evidence" value="ECO:0007669"/>
    <property type="project" value="InterPro"/>
</dbReference>